<keyword evidence="13 14" id="KW-0464">Manganese</keyword>
<gene>
    <name evidence="14" type="primary">rnhB</name>
    <name evidence="18" type="ORF">ACFFGV_11160</name>
</gene>
<organism evidence="18 19">
    <name type="scientific">Pontibacillus salicampi</name>
    <dbReference type="NCBI Taxonomy" id="1449801"/>
    <lineage>
        <taxon>Bacteria</taxon>
        <taxon>Bacillati</taxon>
        <taxon>Bacillota</taxon>
        <taxon>Bacilli</taxon>
        <taxon>Bacillales</taxon>
        <taxon>Bacillaceae</taxon>
        <taxon>Pontibacillus</taxon>
    </lineage>
</organism>
<dbReference type="Pfam" id="PF01351">
    <property type="entry name" value="RNase_HII"/>
    <property type="match status" value="1"/>
</dbReference>
<dbReference type="InterPro" id="IPR036397">
    <property type="entry name" value="RNaseH_sf"/>
</dbReference>
<evidence type="ECO:0000256" key="15">
    <source>
        <dbReference type="PROSITE-ProRule" id="PRU01319"/>
    </source>
</evidence>
<evidence type="ECO:0000259" key="17">
    <source>
        <dbReference type="PROSITE" id="PS51975"/>
    </source>
</evidence>
<proteinExistence type="inferred from homology"/>
<dbReference type="InterPro" id="IPR024567">
    <property type="entry name" value="RNase_HII/HIII_dom"/>
</dbReference>
<name>A0ABV6LNY4_9BACI</name>
<evidence type="ECO:0000256" key="4">
    <source>
        <dbReference type="ARBA" id="ARBA00004496"/>
    </source>
</evidence>
<evidence type="ECO:0000313" key="19">
    <source>
        <dbReference type="Proteomes" id="UP001589836"/>
    </source>
</evidence>
<keyword evidence="19" id="KW-1185">Reference proteome</keyword>
<dbReference type="NCBIfam" id="NF000594">
    <property type="entry name" value="PRK00015.1-1"/>
    <property type="match status" value="1"/>
</dbReference>
<keyword evidence="11 14" id="KW-0255">Endonuclease</keyword>
<keyword evidence="12 14" id="KW-0378">Hydrolase</keyword>
<keyword evidence="10 14" id="KW-0479">Metal-binding</keyword>
<dbReference type="EMBL" id="JBHLTP010000009">
    <property type="protein sequence ID" value="MFC0524121.1"/>
    <property type="molecule type" value="Genomic_DNA"/>
</dbReference>
<evidence type="ECO:0000256" key="5">
    <source>
        <dbReference type="ARBA" id="ARBA00007383"/>
    </source>
</evidence>
<evidence type="ECO:0000256" key="14">
    <source>
        <dbReference type="HAMAP-Rule" id="MF_00052"/>
    </source>
</evidence>
<feature type="domain" description="RNase H type-2" evidence="17">
    <location>
        <begin position="71"/>
        <end position="257"/>
    </location>
</feature>
<keyword evidence="8 14" id="KW-0963">Cytoplasm</keyword>
<evidence type="ECO:0000256" key="3">
    <source>
        <dbReference type="ARBA" id="ARBA00004065"/>
    </source>
</evidence>
<dbReference type="GO" id="GO:0004523">
    <property type="term" value="F:RNA-DNA hybrid ribonuclease activity"/>
    <property type="evidence" value="ECO:0007669"/>
    <property type="project" value="UniProtKB-EC"/>
</dbReference>
<comment type="cofactor">
    <cofactor evidence="2">
        <name>Mg(2+)</name>
        <dbReference type="ChEBI" id="CHEBI:18420"/>
    </cofactor>
</comment>
<evidence type="ECO:0000256" key="11">
    <source>
        <dbReference type="ARBA" id="ARBA00022759"/>
    </source>
</evidence>
<dbReference type="PROSITE" id="PS51975">
    <property type="entry name" value="RNASE_H_2"/>
    <property type="match status" value="1"/>
</dbReference>
<accession>A0ABV6LNY4</accession>
<feature type="binding site" evidence="14 15">
    <location>
        <position position="169"/>
    </location>
    <ligand>
        <name>a divalent metal cation</name>
        <dbReference type="ChEBI" id="CHEBI:60240"/>
    </ligand>
</feature>
<sequence length="257" mass="29020">MSYTYTIAQIKQHIEAGLTTEEELAFRRDARKGVQQLMRKYDRERAKQEELRQQFNDMSKWERECRARGKRYIAGIDEAGRGPLAGPVVAAAVMLPEDFYLPGLTDSKQLTLAEREHFFTYIQEHAVSYGIAMVDSKTIDEINILQATKQAMLQAIQQLNPTPDQLLIDAVPLPEASLTYQSMPKGDQRSISIAAASVLAKVSRDRYMSQLGQQYPGYHLEKNMGYGTKAHLDALRNQGVTPYHRLSFAPVKAAVKL</sequence>
<reference evidence="18 19" key="1">
    <citation type="submission" date="2024-09" db="EMBL/GenBank/DDBJ databases">
        <authorList>
            <person name="Sun Q."/>
            <person name="Mori K."/>
        </authorList>
    </citation>
    <scope>NUCLEOTIDE SEQUENCE [LARGE SCALE GENOMIC DNA]</scope>
    <source>
        <strain evidence="18 19">NCAIM B.02529</strain>
    </source>
</reference>
<dbReference type="SUPFAM" id="SSF53098">
    <property type="entry name" value="Ribonuclease H-like"/>
    <property type="match status" value="1"/>
</dbReference>
<dbReference type="NCBIfam" id="NF000595">
    <property type="entry name" value="PRK00015.1-3"/>
    <property type="match status" value="1"/>
</dbReference>
<evidence type="ECO:0000256" key="6">
    <source>
        <dbReference type="ARBA" id="ARBA00012180"/>
    </source>
</evidence>
<dbReference type="HAMAP" id="MF_00052_B">
    <property type="entry name" value="RNase_HII_B"/>
    <property type="match status" value="1"/>
</dbReference>
<dbReference type="InterPro" id="IPR001352">
    <property type="entry name" value="RNase_HII/HIII"/>
</dbReference>
<evidence type="ECO:0000313" key="18">
    <source>
        <dbReference type="EMBL" id="MFC0524121.1"/>
    </source>
</evidence>
<comment type="catalytic activity">
    <reaction evidence="1 14 15 16">
        <text>Endonucleolytic cleavage to 5'-phosphomonoester.</text>
        <dbReference type="EC" id="3.1.26.4"/>
    </reaction>
</comment>
<evidence type="ECO:0000256" key="1">
    <source>
        <dbReference type="ARBA" id="ARBA00000077"/>
    </source>
</evidence>
<comment type="similarity">
    <text evidence="5 14 16">Belongs to the RNase HII family.</text>
</comment>
<comment type="caution">
    <text evidence="18">The sequence shown here is derived from an EMBL/GenBank/DDBJ whole genome shotgun (WGS) entry which is preliminary data.</text>
</comment>
<feature type="binding site" evidence="14 15">
    <location>
        <position position="77"/>
    </location>
    <ligand>
        <name>a divalent metal cation</name>
        <dbReference type="ChEBI" id="CHEBI:60240"/>
    </ligand>
</feature>
<evidence type="ECO:0000256" key="9">
    <source>
        <dbReference type="ARBA" id="ARBA00022722"/>
    </source>
</evidence>
<evidence type="ECO:0000256" key="12">
    <source>
        <dbReference type="ARBA" id="ARBA00022801"/>
    </source>
</evidence>
<dbReference type="Proteomes" id="UP001589836">
    <property type="component" value="Unassembled WGS sequence"/>
</dbReference>
<evidence type="ECO:0000256" key="7">
    <source>
        <dbReference type="ARBA" id="ARBA00019179"/>
    </source>
</evidence>
<evidence type="ECO:0000256" key="2">
    <source>
        <dbReference type="ARBA" id="ARBA00001946"/>
    </source>
</evidence>
<feature type="binding site" evidence="14 15">
    <location>
        <position position="78"/>
    </location>
    <ligand>
        <name>a divalent metal cation</name>
        <dbReference type="ChEBI" id="CHEBI:60240"/>
    </ligand>
</feature>
<dbReference type="InterPro" id="IPR012337">
    <property type="entry name" value="RNaseH-like_sf"/>
</dbReference>
<protein>
    <recommendedName>
        <fullName evidence="7 14">Ribonuclease HII</fullName>
        <shortName evidence="14">RNase HII</shortName>
        <ecNumber evidence="6 14">3.1.26.4</ecNumber>
    </recommendedName>
</protein>
<evidence type="ECO:0000256" key="16">
    <source>
        <dbReference type="RuleBase" id="RU003515"/>
    </source>
</evidence>
<comment type="cofactor">
    <cofactor evidence="14 15">
        <name>Mn(2+)</name>
        <dbReference type="ChEBI" id="CHEBI:29035"/>
    </cofactor>
    <cofactor evidence="14 15">
        <name>Mg(2+)</name>
        <dbReference type="ChEBI" id="CHEBI:18420"/>
    </cofactor>
    <text evidence="14 15">Manganese or magnesium. Binds 1 divalent metal ion per monomer in the absence of substrate. May bind a second metal ion after substrate binding.</text>
</comment>
<evidence type="ECO:0000256" key="10">
    <source>
        <dbReference type="ARBA" id="ARBA00022723"/>
    </source>
</evidence>
<dbReference type="PANTHER" id="PTHR10954:SF18">
    <property type="entry name" value="RIBONUCLEASE HII"/>
    <property type="match status" value="1"/>
</dbReference>
<dbReference type="EC" id="3.1.26.4" evidence="6 14"/>
<evidence type="ECO:0000256" key="8">
    <source>
        <dbReference type="ARBA" id="ARBA00022490"/>
    </source>
</evidence>
<comment type="function">
    <text evidence="3 14 16">Endonuclease that specifically degrades the RNA of RNA-DNA hybrids.</text>
</comment>
<evidence type="ECO:0000256" key="13">
    <source>
        <dbReference type="ARBA" id="ARBA00023211"/>
    </source>
</evidence>
<dbReference type="CDD" id="cd07182">
    <property type="entry name" value="RNase_HII_bacteria_HII_like"/>
    <property type="match status" value="1"/>
</dbReference>
<dbReference type="InterPro" id="IPR022898">
    <property type="entry name" value="RNase_HII"/>
</dbReference>
<comment type="subcellular location">
    <subcellularLocation>
        <location evidence="4 14">Cytoplasm</location>
    </subcellularLocation>
</comment>
<dbReference type="RefSeq" id="WP_377347757.1">
    <property type="nucleotide sequence ID" value="NZ_JBHLTP010000009.1"/>
</dbReference>
<keyword evidence="9 14" id="KW-0540">Nuclease</keyword>
<dbReference type="Gene3D" id="3.30.420.10">
    <property type="entry name" value="Ribonuclease H-like superfamily/Ribonuclease H"/>
    <property type="match status" value="1"/>
</dbReference>
<dbReference type="PANTHER" id="PTHR10954">
    <property type="entry name" value="RIBONUCLEASE H2 SUBUNIT A"/>
    <property type="match status" value="1"/>
</dbReference>